<dbReference type="Gene3D" id="3.40.190.10">
    <property type="entry name" value="Periplasmic binding protein-like II"/>
    <property type="match status" value="2"/>
</dbReference>
<dbReference type="PANTHER" id="PTHR30061">
    <property type="entry name" value="MALTOSE-BINDING PERIPLASMIC PROTEIN"/>
    <property type="match status" value="1"/>
</dbReference>
<dbReference type="GeneID" id="99746431"/>
<evidence type="ECO:0000313" key="5">
    <source>
        <dbReference type="EMBL" id="CRL40829.1"/>
    </source>
</evidence>
<dbReference type="PANTHER" id="PTHR30061:SF50">
    <property type="entry name" value="MALTOSE_MALTODEXTRIN-BINDING PERIPLASMIC PROTEIN"/>
    <property type="match status" value="1"/>
</dbReference>
<dbReference type="RefSeq" id="WP_022047010.1">
    <property type="nucleotide sequence ID" value="NZ_CP173697.1"/>
</dbReference>
<feature type="signal peptide" evidence="4">
    <location>
        <begin position="1"/>
        <end position="20"/>
    </location>
</feature>
<evidence type="ECO:0000256" key="3">
    <source>
        <dbReference type="ARBA" id="ARBA00022729"/>
    </source>
</evidence>
<keyword evidence="2" id="KW-0813">Transport</keyword>
<protein>
    <submittedName>
        <fullName evidence="5">Maltose-binding periplasmic proteins/domains</fullName>
    </submittedName>
</protein>
<dbReference type="GO" id="GO:0015768">
    <property type="term" value="P:maltose transport"/>
    <property type="evidence" value="ECO:0007669"/>
    <property type="project" value="TreeGrafter"/>
</dbReference>
<dbReference type="InterPro" id="IPR006059">
    <property type="entry name" value="SBP"/>
</dbReference>
<sequence length="432" mass="46186">MKKKVLAAMLVAAMTATMFAGCGSKDNGASNDGTQAANSGSTSESAEPVDVKLTVMGPSEDQDDAQGAWLKTECEAFNEEHPEWNIKYEYVTCSESDAKDTVLQDPASAADVYMFANDQIADLVDAGALTKLGGDVAEYVKSSNPEAMAATVTYNGDIYGVPYTPNTWFMYYDKRVFSEDDVKSLDTMLEKGKVSFPFDNGWYLASFYAANGCTIFGDGTDASKGYDFGGDNAVAVTKYIVDLFNNKNFVMDNNEGSLGLAGLKDGSVNAYFNGNWNYDAVVKNLGEENVGVAALPTINVDGKDCQLKAFLGSKAIGVNPNCKNQEVAVKLAAYLGSEDAQLKHFELRKQAPVNTNLVSNEEVAKDAVASALANVATNCSIAQPIIPMQAYWDAATPFGDAFVHGAEGQITADNAKEKTEALNEQLNSSLTE</sequence>
<proteinExistence type="inferred from homology"/>
<organism evidence="5 6">
    <name type="scientific">Roseburia faecis</name>
    <dbReference type="NCBI Taxonomy" id="301302"/>
    <lineage>
        <taxon>Bacteria</taxon>
        <taxon>Bacillati</taxon>
        <taxon>Bacillota</taxon>
        <taxon>Clostridia</taxon>
        <taxon>Lachnospirales</taxon>
        <taxon>Lachnospiraceae</taxon>
        <taxon>Roseburia</taxon>
    </lineage>
</organism>
<dbReference type="Proteomes" id="UP000049979">
    <property type="component" value="Unassembled WGS sequence"/>
</dbReference>
<feature type="chain" id="PRO_5039015654" evidence="4">
    <location>
        <begin position="21"/>
        <end position="432"/>
    </location>
</feature>
<accession>A0A0M6WUE0</accession>
<dbReference type="GO" id="GO:1901982">
    <property type="term" value="F:maltose binding"/>
    <property type="evidence" value="ECO:0007669"/>
    <property type="project" value="TreeGrafter"/>
</dbReference>
<evidence type="ECO:0000256" key="2">
    <source>
        <dbReference type="ARBA" id="ARBA00022448"/>
    </source>
</evidence>
<gene>
    <name evidence="5" type="ORF">M72_10621</name>
</gene>
<dbReference type="OrthoDB" id="9764072at2"/>
<dbReference type="GO" id="GO:0055052">
    <property type="term" value="C:ATP-binding cassette (ABC) transporter complex, substrate-binding subunit-containing"/>
    <property type="evidence" value="ECO:0007669"/>
    <property type="project" value="TreeGrafter"/>
</dbReference>
<reference evidence="6" key="1">
    <citation type="submission" date="2015-05" db="EMBL/GenBank/DDBJ databases">
        <authorList>
            <consortium name="Pathogen Informatics"/>
        </authorList>
    </citation>
    <scope>NUCLEOTIDE SEQUENCE [LARGE SCALE GENOMIC DNA]</scope>
    <source>
        <strain evidence="6">M72</strain>
    </source>
</reference>
<dbReference type="STRING" id="301302.ERS852420_01760"/>
<dbReference type="EMBL" id="CVRR01000037">
    <property type="protein sequence ID" value="CRL40829.1"/>
    <property type="molecule type" value="Genomic_DNA"/>
</dbReference>
<comment type="similarity">
    <text evidence="1">Belongs to the bacterial solute-binding protein 1 family.</text>
</comment>
<dbReference type="SUPFAM" id="SSF53850">
    <property type="entry name" value="Periplasmic binding protein-like II"/>
    <property type="match status" value="1"/>
</dbReference>
<name>A0A0M6WUE0_9FIRM</name>
<keyword evidence="3 4" id="KW-0732">Signal</keyword>
<evidence type="ECO:0000313" key="6">
    <source>
        <dbReference type="Proteomes" id="UP000049979"/>
    </source>
</evidence>
<dbReference type="AlphaFoldDB" id="A0A0M6WUE0"/>
<dbReference type="GO" id="GO:0042956">
    <property type="term" value="P:maltodextrin transmembrane transport"/>
    <property type="evidence" value="ECO:0007669"/>
    <property type="project" value="TreeGrafter"/>
</dbReference>
<dbReference type="Pfam" id="PF13416">
    <property type="entry name" value="SBP_bac_8"/>
    <property type="match status" value="1"/>
</dbReference>
<evidence type="ECO:0000256" key="4">
    <source>
        <dbReference type="SAM" id="SignalP"/>
    </source>
</evidence>
<keyword evidence="6" id="KW-1185">Reference proteome</keyword>
<evidence type="ECO:0000256" key="1">
    <source>
        <dbReference type="ARBA" id="ARBA00008520"/>
    </source>
</evidence>
<dbReference type="CDD" id="cd13655">
    <property type="entry name" value="PBP2_oligosaccharide_1"/>
    <property type="match status" value="1"/>
</dbReference>
<dbReference type="PROSITE" id="PS51257">
    <property type="entry name" value="PROKAR_LIPOPROTEIN"/>
    <property type="match status" value="1"/>
</dbReference>